<evidence type="ECO:0008006" key="10">
    <source>
        <dbReference type="Google" id="ProtNLM"/>
    </source>
</evidence>
<feature type="domain" description="NFD4 C-terminal" evidence="7">
    <location>
        <begin position="131"/>
        <end position="291"/>
    </location>
</feature>
<dbReference type="PANTHER" id="PTHR21576:SF117">
    <property type="entry name" value="MFS TRANSPORTER"/>
    <property type="match status" value="1"/>
</dbReference>
<organism evidence="8 9">
    <name type="scientific">Trifolium subterraneum</name>
    <name type="common">Subterranean clover</name>
    <dbReference type="NCBI Taxonomy" id="3900"/>
    <lineage>
        <taxon>Eukaryota</taxon>
        <taxon>Viridiplantae</taxon>
        <taxon>Streptophyta</taxon>
        <taxon>Embryophyta</taxon>
        <taxon>Tracheophyta</taxon>
        <taxon>Spermatophyta</taxon>
        <taxon>Magnoliopsida</taxon>
        <taxon>eudicotyledons</taxon>
        <taxon>Gunneridae</taxon>
        <taxon>Pentapetalae</taxon>
        <taxon>rosids</taxon>
        <taxon>fabids</taxon>
        <taxon>Fabales</taxon>
        <taxon>Fabaceae</taxon>
        <taxon>Papilionoideae</taxon>
        <taxon>50 kb inversion clade</taxon>
        <taxon>NPAAA clade</taxon>
        <taxon>Hologalegina</taxon>
        <taxon>IRL clade</taxon>
        <taxon>Trifolieae</taxon>
        <taxon>Trifolium</taxon>
    </lineage>
</organism>
<dbReference type="Proteomes" id="UP000242715">
    <property type="component" value="Unassembled WGS sequence"/>
</dbReference>
<sequence>MALGSSIGVHGWGDMKSLTVQFVTGRWFVVFASFLIMAAAGATYMFGLYSGDIKTALAVVFIEENKVWQSKKFALVDPSPVKIVTQSETVTETEKEKVNSVVSAPKKDTKWYEDVFNPPARGEDYTILQALFSIDMLILFVACICGVGGTLTAIDNLGQIGTSLRYPKKSISTFVSLVSIWNYLGRVFSGFVSEHFLTKYRFPRPLMLTLTLFVSCIGHLLIAFDVKNGLYIASVIIGFCFGAQWPLLFAIISELFGLKYYATLYNFGSVASPLGLYVLNVKITGHLYDKEAATFFGAVFSLLLVARTRKFYKGDIYKRFREEAMVTEAEMLEKKNMGKTEEDAKVGEQHVVTT</sequence>
<keyword evidence="2 5" id="KW-0812">Transmembrane</keyword>
<feature type="transmembrane region" description="Helical" evidence="5">
    <location>
        <begin position="130"/>
        <end position="154"/>
    </location>
</feature>
<dbReference type="OrthoDB" id="410267at2759"/>
<dbReference type="EMBL" id="DF974585">
    <property type="protein sequence ID" value="GAU49549.1"/>
    <property type="molecule type" value="Genomic_DNA"/>
</dbReference>
<keyword evidence="9" id="KW-1185">Reference proteome</keyword>
<evidence type="ECO:0000256" key="2">
    <source>
        <dbReference type="ARBA" id="ARBA00022692"/>
    </source>
</evidence>
<dbReference type="GO" id="GO:0016020">
    <property type="term" value="C:membrane"/>
    <property type="evidence" value="ECO:0007669"/>
    <property type="project" value="UniProtKB-SubCell"/>
</dbReference>
<keyword evidence="3 5" id="KW-1133">Transmembrane helix</keyword>
<evidence type="ECO:0000256" key="1">
    <source>
        <dbReference type="ARBA" id="ARBA00004141"/>
    </source>
</evidence>
<keyword evidence="4 5" id="KW-0472">Membrane</keyword>
<dbReference type="InterPro" id="IPR010658">
    <property type="entry name" value="Nodulin-like"/>
</dbReference>
<evidence type="ECO:0000256" key="5">
    <source>
        <dbReference type="SAM" id="Phobius"/>
    </source>
</evidence>
<evidence type="ECO:0000256" key="3">
    <source>
        <dbReference type="ARBA" id="ARBA00022989"/>
    </source>
</evidence>
<dbReference type="InterPro" id="IPR036259">
    <property type="entry name" value="MFS_trans_sf"/>
</dbReference>
<dbReference type="Pfam" id="PF23262">
    <property type="entry name" value="NFD4_C"/>
    <property type="match status" value="1"/>
</dbReference>
<name>A0A2Z6PQU0_TRISU</name>
<dbReference type="Pfam" id="PF06813">
    <property type="entry name" value="Nodulin-like"/>
    <property type="match status" value="1"/>
</dbReference>
<evidence type="ECO:0000313" key="9">
    <source>
        <dbReference type="Proteomes" id="UP000242715"/>
    </source>
</evidence>
<gene>
    <name evidence="8" type="ORF">TSUD_50780</name>
</gene>
<evidence type="ECO:0000259" key="6">
    <source>
        <dbReference type="Pfam" id="PF06813"/>
    </source>
</evidence>
<protein>
    <recommendedName>
        <fullName evidence="10">Nodulin-like domain-containing protein</fullName>
    </recommendedName>
</protein>
<feature type="transmembrane region" description="Helical" evidence="5">
    <location>
        <begin position="174"/>
        <end position="193"/>
    </location>
</feature>
<dbReference type="SUPFAM" id="SSF103473">
    <property type="entry name" value="MFS general substrate transporter"/>
    <property type="match status" value="1"/>
</dbReference>
<dbReference type="InterPro" id="IPR056555">
    <property type="entry name" value="NFD4_C"/>
</dbReference>
<reference evidence="9" key="1">
    <citation type="journal article" date="2017" name="Front. Plant Sci.">
        <title>Climate Clever Clovers: New Paradigm to Reduce the Environmental Footprint of Ruminants by Breeding Low Methanogenic Forages Utilizing Haplotype Variation.</title>
        <authorList>
            <person name="Kaur P."/>
            <person name="Appels R."/>
            <person name="Bayer P.E."/>
            <person name="Keeble-Gagnere G."/>
            <person name="Wang J."/>
            <person name="Hirakawa H."/>
            <person name="Shirasawa K."/>
            <person name="Vercoe P."/>
            <person name="Stefanova K."/>
            <person name="Durmic Z."/>
            <person name="Nichols P."/>
            <person name="Revell C."/>
            <person name="Isobe S.N."/>
            <person name="Edwards D."/>
            <person name="Erskine W."/>
        </authorList>
    </citation>
    <scope>NUCLEOTIDE SEQUENCE [LARGE SCALE GENOMIC DNA]</scope>
    <source>
        <strain evidence="9">cv. Daliak</strain>
    </source>
</reference>
<feature type="transmembrane region" description="Helical" evidence="5">
    <location>
        <begin position="27"/>
        <end position="49"/>
    </location>
</feature>
<feature type="domain" description="Nodulin-like" evidence="6">
    <location>
        <begin position="26"/>
        <end position="59"/>
    </location>
</feature>
<comment type="subcellular location">
    <subcellularLocation>
        <location evidence="1">Membrane</location>
        <topology evidence="1">Multi-pass membrane protein</topology>
    </subcellularLocation>
</comment>
<dbReference type="PANTHER" id="PTHR21576">
    <property type="entry name" value="UNCHARACTERIZED NODULIN-LIKE PROTEIN"/>
    <property type="match status" value="1"/>
</dbReference>
<accession>A0A2Z6PQU0</accession>
<evidence type="ECO:0000256" key="4">
    <source>
        <dbReference type="ARBA" id="ARBA00023136"/>
    </source>
</evidence>
<evidence type="ECO:0000259" key="7">
    <source>
        <dbReference type="Pfam" id="PF23262"/>
    </source>
</evidence>
<feature type="transmembrane region" description="Helical" evidence="5">
    <location>
        <begin position="205"/>
        <end position="224"/>
    </location>
</feature>
<proteinExistence type="predicted"/>
<dbReference type="Gene3D" id="1.20.1250.20">
    <property type="entry name" value="MFS general substrate transporter like domains"/>
    <property type="match status" value="1"/>
</dbReference>
<feature type="transmembrane region" description="Helical" evidence="5">
    <location>
        <begin position="292"/>
        <end position="312"/>
    </location>
</feature>
<evidence type="ECO:0000313" key="8">
    <source>
        <dbReference type="EMBL" id="GAU49549.1"/>
    </source>
</evidence>
<dbReference type="AlphaFoldDB" id="A0A2Z6PQU0"/>
<feature type="transmembrane region" description="Helical" evidence="5">
    <location>
        <begin position="230"/>
        <end position="252"/>
    </location>
</feature>